<dbReference type="Pfam" id="PF19853">
    <property type="entry name" value="DUF6328"/>
    <property type="match status" value="1"/>
</dbReference>
<dbReference type="InterPro" id="IPR046291">
    <property type="entry name" value="DUF6328"/>
</dbReference>
<dbReference type="Proteomes" id="UP000629365">
    <property type="component" value="Unassembled WGS sequence"/>
</dbReference>
<feature type="region of interest" description="Disordered" evidence="1">
    <location>
        <begin position="28"/>
        <end position="64"/>
    </location>
</feature>
<proteinExistence type="predicted"/>
<evidence type="ECO:0000313" key="4">
    <source>
        <dbReference type="Proteomes" id="UP000629365"/>
    </source>
</evidence>
<feature type="transmembrane region" description="Helical" evidence="2">
    <location>
        <begin position="108"/>
        <end position="130"/>
    </location>
</feature>
<feature type="transmembrane region" description="Helical" evidence="2">
    <location>
        <begin position="178"/>
        <end position="197"/>
    </location>
</feature>
<keyword evidence="2" id="KW-1133">Transmembrane helix</keyword>
<sequence>MVIAPWYARARTEAPGVALDSSTVVPKTLSMNDSPDARSDTSAAEVHHGADAKRDGRDETRDERADRNWDELMQELRVMQTGTQVLSGFLLAVAFQPRFTELDDLQRTLYIVLVGLAALATVLALAPVGMHRSLFGRHRKPDLVRFASRMVQADLVVIGLLSVGVTTLIVDFTVDRTTATVVLIVAAVVVLALWVLLPRLIDRR</sequence>
<name>A0ABQ1RNL9_9MICO</name>
<keyword evidence="2" id="KW-0472">Membrane</keyword>
<evidence type="ECO:0000256" key="2">
    <source>
        <dbReference type="SAM" id="Phobius"/>
    </source>
</evidence>
<reference evidence="4" key="1">
    <citation type="journal article" date="2019" name="Int. J. Syst. Evol. Microbiol.">
        <title>The Global Catalogue of Microorganisms (GCM) 10K type strain sequencing project: providing services to taxonomists for standard genome sequencing and annotation.</title>
        <authorList>
            <consortium name="The Broad Institute Genomics Platform"/>
            <consortium name="The Broad Institute Genome Sequencing Center for Infectious Disease"/>
            <person name="Wu L."/>
            <person name="Ma J."/>
        </authorList>
    </citation>
    <scope>NUCLEOTIDE SEQUENCE [LARGE SCALE GENOMIC DNA]</scope>
    <source>
        <strain evidence="4">CCM 7640</strain>
    </source>
</reference>
<comment type="caution">
    <text evidence="3">The sequence shown here is derived from an EMBL/GenBank/DDBJ whole genome shotgun (WGS) entry which is preliminary data.</text>
</comment>
<evidence type="ECO:0000256" key="1">
    <source>
        <dbReference type="SAM" id="MobiDB-lite"/>
    </source>
</evidence>
<keyword evidence="2" id="KW-0812">Transmembrane</keyword>
<keyword evidence="4" id="KW-1185">Reference proteome</keyword>
<evidence type="ECO:0008006" key="5">
    <source>
        <dbReference type="Google" id="ProtNLM"/>
    </source>
</evidence>
<protein>
    <recommendedName>
        <fullName evidence="5">Sodium:proton antiporter</fullName>
    </recommendedName>
</protein>
<dbReference type="EMBL" id="BMCM01000002">
    <property type="protein sequence ID" value="GGD73088.1"/>
    <property type="molecule type" value="Genomic_DNA"/>
</dbReference>
<feature type="transmembrane region" description="Helical" evidence="2">
    <location>
        <begin position="151"/>
        <end position="172"/>
    </location>
</feature>
<evidence type="ECO:0000313" key="3">
    <source>
        <dbReference type="EMBL" id="GGD73088.1"/>
    </source>
</evidence>
<organism evidence="3 4">
    <name type="scientific">Microbacterium murale</name>
    <dbReference type="NCBI Taxonomy" id="1081040"/>
    <lineage>
        <taxon>Bacteria</taxon>
        <taxon>Bacillati</taxon>
        <taxon>Actinomycetota</taxon>
        <taxon>Actinomycetes</taxon>
        <taxon>Micrococcales</taxon>
        <taxon>Microbacteriaceae</taxon>
        <taxon>Microbacterium</taxon>
    </lineage>
</organism>
<gene>
    <name evidence="3" type="ORF">GCM10007269_15230</name>
</gene>
<feature type="compositionally biased region" description="Basic and acidic residues" evidence="1">
    <location>
        <begin position="35"/>
        <end position="64"/>
    </location>
</feature>
<accession>A0ABQ1RNL9</accession>